<protein>
    <submittedName>
        <fullName evidence="2">Uncharacterized protein</fullName>
    </submittedName>
</protein>
<comment type="caution">
    <text evidence="2">The sequence shown here is derived from an EMBL/GenBank/DDBJ whole genome shotgun (WGS) entry which is preliminary data.</text>
</comment>
<dbReference type="Proteomes" id="UP000692954">
    <property type="component" value="Unassembled WGS sequence"/>
</dbReference>
<name>A0A8S1RHR0_9CILI</name>
<evidence type="ECO:0000256" key="1">
    <source>
        <dbReference type="SAM" id="Coils"/>
    </source>
</evidence>
<dbReference type="AlphaFoldDB" id="A0A8S1RHR0"/>
<gene>
    <name evidence="2" type="ORF">PSON_ATCC_30995.1.T1820026</name>
</gene>
<proteinExistence type="predicted"/>
<evidence type="ECO:0000313" key="2">
    <source>
        <dbReference type="EMBL" id="CAD8128001.1"/>
    </source>
</evidence>
<organism evidence="2 3">
    <name type="scientific">Paramecium sonneborni</name>
    <dbReference type="NCBI Taxonomy" id="65129"/>
    <lineage>
        <taxon>Eukaryota</taxon>
        <taxon>Sar</taxon>
        <taxon>Alveolata</taxon>
        <taxon>Ciliophora</taxon>
        <taxon>Intramacronucleata</taxon>
        <taxon>Oligohymenophorea</taxon>
        <taxon>Peniculida</taxon>
        <taxon>Parameciidae</taxon>
        <taxon>Paramecium</taxon>
    </lineage>
</organism>
<dbReference type="OrthoDB" id="298554at2759"/>
<accession>A0A8S1RHR0</accession>
<reference evidence="2" key="1">
    <citation type="submission" date="2021-01" db="EMBL/GenBank/DDBJ databases">
        <authorList>
            <consortium name="Genoscope - CEA"/>
            <person name="William W."/>
        </authorList>
    </citation>
    <scope>NUCLEOTIDE SEQUENCE</scope>
</reference>
<feature type="coiled-coil region" evidence="1">
    <location>
        <begin position="33"/>
        <end position="103"/>
    </location>
</feature>
<keyword evidence="3" id="KW-1185">Reference proteome</keyword>
<evidence type="ECO:0000313" key="3">
    <source>
        <dbReference type="Proteomes" id="UP000692954"/>
    </source>
</evidence>
<sequence length="105" mass="12331">MYIDYNYLEEENVNVKEYLNDLLQQKISKMQTIEEADQILDALMKSIEDLDGQIENKKKKVNDELQTALAVSEINLGKKIQEKQEIVEELKQLKVEYQNIKGQIK</sequence>
<keyword evidence="1" id="KW-0175">Coiled coil</keyword>
<dbReference type="EMBL" id="CAJJDN010000182">
    <property type="protein sequence ID" value="CAD8128001.1"/>
    <property type="molecule type" value="Genomic_DNA"/>
</dbReference>